<dbReference type="InterPro" id="IPR022272">
    <property type="entry name" value="Lipocalin_CS"/>
</dbReference>
<evidence type="ECO:0000256" key="1">
    <source>
        <dbReference type="ARBA" id="ARBA00001913"/>
    </source>
</evidence>
<dbReference type="PROSITE" id="PS00118">
    <property type="entry name" value="PA2_HIS"/>
    <property type="match status" value="1"/>
</dbReference>
<evidence type="ECO:0000259" key="15">
    <source>
        <dbReference type="Pfam" id="PF05826"/>
    </source>
</evidence>
<keyword evidence="9" id="KW-0442">Lipid degradation</keyword>
<evidence type="ECO:0000256" key="12">
    <source>
        <dbReference type="ARBA" id="ARBA00029903"/>
    </source>
</evidence>
<dbReference type="PROSITE" id="PS51257">
    <property type="entry name" value="PROKAR_LIPOPROTEIN"/>
    <property type="match status" value="1"/>
</dbReference>
<organism evidence="16 17">
    <name type="scientific">Temnothorax longispinosus</name>
    <dbReference type="NCBI Taxonomy" id="300112"/>
    <lineage>
        <taxon>Eukaryota</taxon>
        <taxon>Metazoa</taxon>
        <taxon>Ecdysozoa</taxon>
        <taxon>Arthropoda</taxon>
        <taxon>Hexapoda</taxon>
        <taxon>Insecta</taxon>
        <taxon>Pterygota</taxon>
        <taxon>Neoptera</taxon>
        <taxon>Endopterygota</taxon>
        <taxon>Hymenoptera</taxon>
        <taxon>Apocrita</taxon>
        <taxon>Aculeata</taxon>
        <taxon>Formicoidea</taxon>
        <taxon>Formicidae</taxon>
        <taxon>Myrmicinae</taxon>
        <taxon>Temnothorax</taxon>
    </lineage>
</organism>
<evidence type="ECO:0000256" key="13">
    <source>
        <dbReference type="SAM" id="SignalP"/>
    </source>
</evidence>
<keyword evidence="10" id="KW-0443">Lipid metabolism</keyword>
<dbReference type="InterPro" id="IPR000566">
    <property type="entry name" value="Lipocln_cytosolic_FA-bd_dom"/>
</dbReference>
<dbReference type="SUPFAM" id="SSF48619">
    <property type="entry name" value="Phospholipase A2, PLA2"/>
    <property type="match status" value="1"/>
</dbReference>
<dbReference type="Pfam" id="PF05826">
    <property type="entry name" value="Phospholip_A2_2"/>
    <property type="match status" value="1"/>
</dbReference>
<dbReference type="GO" id="GO:0050482">
    <property type="term" value="P:arachidonate secretion"/>
    <property type="evidence" value="ECO:0007669"/>
    <property type="project" value="InterPro"/>
</dbReference>
<reference evidence="16 17" key="1">
    <citation type="journal article" date="2019" name="Philos. Trans. R. Soc. Lond., B, Biol. Sci.">
        <title>Ant behaviour and brain gene expression of defending hosts depend on the ecological success of the intruding social parasite.</title>
        <authorList>
            <person name="Kaur R."/>
            <person name="Stoldt M."/>
            <person name="Jongepier E."/>
            <person name="Feldmeyer B."/>
            <person name="Menzel F."/>
            <person name="Bornberg-Bauer E."/>
            <person name="Foitzik S."/>
        </authorList>
    </citation>
    <scope>NUCLEOTIDE SEQUENCE [LARGE SCALE GENOMIC DNA]</scope>
    <source>
        <tissue evidence="16">Whole body</tissue>
    </source>
</reference>
<dbReference type="GO" id="GO:0005576">
    <property type="term" value="C:extracellular region"/>
    <property type="evidence" value="ECO:0007669"/>
    <property type="project" value="UniProtKB-SubCell"/>
</dbReference>
<dbReference type="GO" id="GO:0004623">
    <property type="term" value="F:phospholipase A2 activity"/>
    <property type="evidence" value="ECO:0007669"/>
    <property type="project" value="UniProtKB-EC"/>
</dbReference>
<evidence type="ECO:0000259" key="14">
    <source>
        <dbReference type="Pfam" id="PF00061"/>
    </source>
</evidence>
<feature type="domain" description="Phospholipase A2-like central" evidence="15">
    <location>
        <begin position="398"/>
        <end position="493"/>
    </location>
</feature>
<proteinExistence type="predicted"/>
<dbReference type="InterPro" id="IPR016090">
    <property type="entry name" value="PLA2-like_dom"/>
</dbReference>
<dbReference type="Pfam" id="PF00061">
    <property type="entry name" value="Lipocalin"/>
    <property type="match status" value="1"/>
</dbReference>
<dbReference type="InterPro" id="IPR036444">
    <property type="entry name" value="PLipase_A2_dom_sf"/>
</dbReference>
<feature type="domain" description="Lipocalin/cytosolic fatty-acid binding" evidence="14">
    <location>
        <begin position="106"/>
        <end position="179"/>
    </location>
</feature>
<dbReference type="GO" id="GO:0016042">
    <property type="term" value="P:lipid catabolic process"/>
    <property type="evidence" value="ECO:0007669"/>
    <property type="project" value="UniProtKB-KW"/>
</dbReference>
<dbReference type="SUPFAM" id="SSF50814">
    <property type="entry name" value="Lipocalins"/>
    <property type="match status" value="1"/>
</dbReference>
<protein>
    <recommendedName>
        <fullName evidence="4">Phospholipase A2</fullName>
        <ecNumber evidence="3">3.1.1.4</ecNumber>
    </recommendedName>
    <alternativeName>
        <fullName evidence="12">Phosphatidylcholine 2-acylhydrolase</fullName>
    </alternativeName>
</protein>
<evidence type="ECO:0000313" key="17">
    <source>
        <dbReference type="Proteomes" id="UP000310200"/>
    </source>
</evidence>
<evidence type="ECO:0000313" key="16">
    <source>
        <dbReference type="EMBL" id="TGZ47292.1"/>
    </source>
</evidence>
<feature type="chain" id="PRO_5020704110" description="Phospholipase A2" evidence="13">
    <location>
        <begin position="23"/>
        <end position="535"/>
    </location>
</feature>
<dbReference type="InterPro" id="IPR012674">
    <property type="entry name" value="Calycin"/>
</dbReference>
<evidence type="ECO:0000256" key="4">
    <source>
        <dbReference type="ARBA" id="ARBA00021721"/>
    </source>
</evidence>
<dbReference type="FunFam" id="1.20.90.10:FF:000002">
    <property type="entry name" value="Phospholipase A2 group III"/>
    <property type="match status" value="1"/>
</dbReference>
<keyword evidence="6" id="KW-0479">Metal-binding</keyword>
<keyword evidence="8" id="KW-0106">Calcium</keyword>
<feature type="signal peptide" evidence="13">
    <location>
        <begin position="1"/>
        <end position="22"/>
    </location>
</feature>
<sequence>MIKMQSLTWCLVLAGCLAFAQAHTYHMGACPIVQPMQDFRMNQFLGLWYVIQKTSTGSKCITYNYTRGEEPGEYVITQDSDHLILGLTPLKHEYHYTGQLSVPEPSTPGRMEVRFPLNVAGSASHVIFMTDYDSYAGIFTCQKLAFAHRQSATILSRTRTLDQTQVDKIRQRLSQYGVDPFDLSIISQSGCPQGNNTLDINIDPNTFTSENFGNVVRKAGEKIGDGVQWISQAGSKVYHKIAGTEETASTTERNSHSTIRNGERLETNEVEIYIFVILFCALRHDSFCQWFNLVVPHCLVSSQMFAVLLGILPILWAERIEASSVLVADTTMSRMVELNADAPFCALYNDRGVIQRMVLGADPRKVRQISSNLVADLEETCKASRNKGKNQAPGSGLIYPGTKWCGPGNVANAYDNLGQHSAEDACCREHDHCPYTIAPQQCIHGICNNSPFTRSHCDCDAKFRRCLQNLNTEVANTLGALFFNVIQVTCFKERRPCSQWQRNGYAEAVSDRLCSQYKFRPSDKYVPMMPLNMNK</sequence>
<evidence type="ECO:0000256" key="11">
    <source>
        <dbReference type="ARBA" id="ARBA00023157"/>
    </source>
</evidence>
<dbReference type="PANTHER" id="PTHR12253">
    <property type="entry name" value="RH14732P"/>
    <property type="match status" value="1"/>
</dbReference>
<dbReference type="Gene3D" id="1.20.90.10">
    <property type="entry name" value="Phospholipase A2 domain"/>
    <property type="match status" value="1"/>
</dbReference>
<evidence type="ECO:0000256" key="5">
    <source>
        <dbReference type="ARBA" id="ARBA00022525"/>
    </source>
</evidence>
<dbReference type="InterPro" id="IPR003057">
    <property type="entry name" value="Invtbrt_color"/>
</dbReference>
<keyword evidence="7" id="KW-0378">Hydrolase</keyword>
<dbReference type="Gene3D" id="2.40.128.20">
    <property type="match status" value="1"/>
</dbReference>
<evidence type="ECO:0000256" key="10">
    <source>
        <dbReference type="ARBA" id="ARBA00023098"/>
    </source>
</evidence>
<dbReference type="AlphaFoldDB" id="A0A4S2KD87"/>
<comment type="caution">
    <text evidence="16">The sequence shown here is derived from an EMBL/GenBank/DDBJ whole genome shotgun (WGS) entry which is preliminary data.</text>
</comment>
<evidence type="ECO:0000256" key="7">
    <source>
        <dbReference type="ARBA" id="ARBA00022801"/>
    </source>
</evidence>
<dbReference type="EMBL" id="QBLH01002734">
    <property type="protein sequence ID" value="TGZ47292.1"/>
    <property type="molecule type" value="Genomic_DNA"/>
</dbReference>
<accession>A0A4S2KD87</accession>
<dbReference type="GO" id="GO:0046872">
    <property type="term" value="F:metal ion binding"/>
    <property type="evidence" value="ECO:0007669"/>
    <property type="project" value="UniProtKB-KW"/>
</dbReference>
<comment type="subcellular location">
    <subcellularLocation>
        <location evidence="2">Secreted</location>
    </subcellularLocation>
</comment>
<keyword evidence="16" id="KW-0449">Lipoprotein</keyword>
<dbReference type="GO" id="GO:0031409">
    <property type="term" value="F:pigment binding"/>
    <property type="evidence" value="ECO:0007669"/>
    <property type="project" value="InterPro"/>
</dbReference>
<evidence type="ECO:0000256" key="9">
    <source>
        <dbReference type="ARBA" id="ARBA00022963"/>
    </source>
</evidence>
<evidence type="ECO:0000256" key="3">
    <source>
        <dbReference type="ARBA" id="ARBA00013278"/>
    </source>
</evidence>
<evidence type="ECO:0000256" key="2">
    <source>
        <dbReference type="ARBA" id="ARBA00004613"/>
    </source>
</evidence>
<dbReference type="GO" id="GO:0006644">
    <property type="term" value="P:phospholipid metabolic process"/>
    <property type="evidence" value="ECO:0007669"/>
    <property type="project" value="InterPro"/>
</dbReference>
<name>A0A4S2KD87_9HYME</name>
<evidence type="ECO:0000256" key="8">
    <source>
        <dbReference type="ARBA" id="ARBA00022837"/>
    </source>
</evidence>
<keyword evidence="5" id="KW-0964">Secreted</keyword>
<comment type="cofactor">
    <cofactor evidence="1">
        <name>Ca(2+)</name>
        <dbReference type="ChEBI" id="CHEBI:29108"/>
    </cofactor>
</comment>
<evidence type="ECO:0000256" key="6">
    <source>
        <dbReference type="ARBA" id="ARBA00022723"/>
    </source>
</evidence>
<dbReference type="InterPro" id="IPR033113">
    <property type="entry name" value="PLA2_histidine"/>
</dbReference>
<keyword evidence="11" id="KW-1015">Disulfide bond</keyword>
<keyword evidence="17" id="KW-1185">Reference proteome</keyword>
<dbReference type="Proteomes" id="UP000310200">
    <property type="component" value="Unassembled WGS sequence"/>
</dbReference>
<gene>
    <name evidence="16" type="ORF">DBV15_04191</name>
</gene>
<dbReference type="PROSITE" id="PS00213">
    <property type="entry name" value="LIPOCALIN"/>
    <property type="match status" value="1"/>
</dbReference>
<keyword evidence="13" id="KW-0732">Signal</keyword>
<dbReference type="PRINTS" id="PR01273">
    <property type="entry name" value="INVTBRTCOLOR"/>
</dbReference>
<dbReference type="EC" id="3.1.1.4" evidence="3"/>
<dbReference type="STRING" id="300112.A0A4S2KD87"/>
<dbReference type="CDD" id="cd04704">
    <property type="entry name" value="PLA2_bee_venom_like"/>
    <property type="match status" value="1"/>
</dbReference>